<reference evidence="2" key="2">
    <citation type="submission" date="2023-01" db="EMBL/GenBank/DDBJ databases">
        <authorList>
            <person name="Sun Q."/>
            <person name="Evtushenko L."/>
        </authorList>
    </citation>
    <scope>NUCLEOTIDE SEQUENCE</scope>
    <source>
        <strain evidence="2">VKM Ac-1069</strain>
    </source>
</reference>
<organism evidence="2 3">
    <name type="scientific">Pseudonocardia halophobica</name>
    <dbReference type="NCBI Taxonomy" id="29401"/>
    <lineage>
        <taxon>Bacteria</taxon>
        <taxon>Bacillati</taxon>
        <taxon>Actinomycetota</taxon>
        <taxon>Actinomycetes</taxon>
        <taxon>Pseudonocardiales</taxon>
        <taxon>Pseudonocardiaceae</taxon>
        <taxon>Pseudonocardia</taxon>
    </lineage>
</organism>
<name>A0A9W6NYS3_9PSEU</name>
<comment type="caution">
    <text evidence="2">The sequence shown here is derived from an EMBL/GenBank/DDBJ whole genome shotgun (WGS) entry which is preliminary data.</text>
</comment>
<dbReference type="CDD" id="cd00829">
    <property type="entry name" value="SCP-x_thiolase"/>
    <property type="match status" value="1"/>
</dbReference>
<dbReference type="AlphaFoldDB" id="A0A9W6NYS3"/>
<dbReference type="SUPFAM" id="SSF53901">
    <property type="entry name" value="Thiolase-like"/>
    <property type="match status" value="2"/>
</dbReference>
<dbReference type="Proteomes" id="UP001143463">
    <property type="component" value="Unassembled WGS sequence"/>
</dbReference>
<dbReference type="RefSeq" id="WP_037049874.1">
    <property type="nucleotide sequence ID" value="NZ_BAAAUZ010000051.1"/>
</dbReference>
<reference evidence="2" key="1">
    <citation type="journal article" date="2014" name="Int. J. Syst. Evol. Microbiol.">
        <title>Complete genome sequence of Corynebacterium casei LMG S-19264T (=DSM 44701T), isolated from a smear-ripened cheese.</title>
        <authorList>
            <consortium name="US DOE Joint Genome Institute (JGI-PGF)"/>
            <person name="Walter F."/>
            <person name="Albersmeier A."/>
            <person name="Kalinowski J."/>
            <person name="Ruckert C."/>
        </authorList>
    </citation>
    <scope>NUCLEOTIDE SEQUENCE</scope>
    <source>
        <strain evidence="2">VKM Ac-1069</strain>
    </source>
</reference>
<dbReference type="InterPro" id="IPR055140">
    <property type="entry name" value="Thiolase_C_2"/>
</dbReference>
<dbReference type="PANTHER" id="PTHR42870:SF1">
    <property type="entry name" value="NON-SPECIFIC LIPID-TRANSFER PROTEIN-LIKE 2"/>
    <property type="match status" value="1"/>
</dbReference>
<sequence>MKPAQIAAVGYGSTAYHKRGKSPDPERKLLLKAIDDAAAMAGIDTADIDGFVSYGADLQDGPRLTGPLGTKELRWSSLVWGGGGGGSAGAIAQAEAAILSGQAETVVVYRATAESTSGRLSSAVSQGVFGLAYRAHGIDAPAQALGLRTQRLLEAEGVPASALKAVAQASYYHANRTPWAVGKDLVLTDEAYDSSRLIAEPIRLFDSSRENDAAAAIIFTSAERARHLTDKPVYLLGAAYGAQGRWGEMDENHEPYHASSQAAPARRVWERTGLTAADVDVVQLYVNFTGPPVSALIDLGFCTAETAGEVLTFENLVAPSGRLPINTSGGDLAEGFLHGMGNAVEAVRQLRGESPNPVPGAKVCLVSGGPISELSSVALFATEQGGPTPNRSTA</sequence>
<proteinExistence type="predicted"/>
<dbReference type="Gene3D" id="3.40.47.10">
    <property type="match status" value="1"/>
</dbReference>
<gene>
    <name evidence="2" type="primary">ltp2_2</name>
    <name evidence="2" type="ORF">GCM10017577_49560</name>
</gene>
<protein>
    <submittedName>
        <fullName evidence="2">Lipid-transfer protein</fullName>
    </submittedName>
</protein>
<dbReference type="Pfam" id="PF22691">
    <property type="entry name" value="Thiolase_C_1"/>
    <property type="match status" value="1"/>
</dbReference>
<dbReference type="PANTHER" id="PTHR42870">
    <property type="entry name" value="ACETYL-COA C-ACETYLTRANSFERASE"/>
    <property type="match status" value="1"/>
</dbReference>
<feature type="domain" description="Thiolase C-terminal" evidence="1">
    <location>
        <begin position="259"/>
        <end position="368"/>
    </location>
</feature>
<evidence type="ECO:0000313" key="2">
    <source>
        <dbReference type="EMBL" id="GLL13812.1"/>
    </source>
</evidence>
<evidence type="ECO:0000313" key="3">
    <source>
        <dbReference type="Proteomes" id="UP001143463"/>
    </source>
</evidence>
<dbReference type="InterPro" id="IPR016039">
    <property type="entry name" value="Thiolase-like"/>
</dbReference>
<dbReference type="GO" id="GO:0016747">
    <property type="term" value="F:acyltransferase activity, transferring groups other than amino-acyl groups"/>
    <property type="evidence" value="ECO:0007669"/>
    <property type="project" value="InterPro"/>
</dbReference>
<keyword evidence="3" id="KW-1185">Reference proteome</keyword>
<dbReference type="EMBL" id="BSFQ01000025">
    <property type="protein sequence ID" value="GLL13812.1"/>
    <property type="molecule type" value="Genomic_DNA"/>
</dbReference>
<accession>A0A9W6NYS3</accession>
<evidence type="ECO:0000259" key="1">
    <source>
        <dbReference type="Pfam" id="PF22691"/>
    </source>
</evidence>